<dbReference type="Proteomes" id="UP000789920">
    <property type="component" value="Unassembled WGS sequence"/>
</dbReference>
<dbReference type="EMBL" id="CAJVQC010091314">
    <property type="protein sequence ID" value="CAG8825921.1"/>
    <property type="molecule type" value="Genomic_DNA"/>
</dbReference>
<proteinExistence type="predicted"/>
<protein>
    <submittedName>
        <fullName evidence="1">9320_t:CDS:1</fullName>
    </submittedName>
</protein>
<sequence>AKEIFKEDKSLIFQEKLGGTSIQNRDYLLKTYDRCKKHSNCRCDFFDINQKCDKYDSTCERKIAAWGRGTLPKEVVGPFEFGEFREIKKSFTKACREKKDIKELKLEEHQGDLDSNEMLEEGKTPLEIFRENKNKIPY</sequence>
<feature type="non-terminal residue" evidence="1">
    <location>
        <position position="138"/>
    </location>
</feature>
<name>A0ACA9S4F5_9GLOM</name>
<evidence type="ECO:0000313" key="1">
    <source>
        <dbReference type="EMBL" id="CAG8825921.1"/>
    </source>
</evidence>
<accession>A0ACA9S4F5</accession>
<comment type="caution">
    <text evidence="1">The sequence shown here is derived from an EMBL/GenBank/DDBJ whole genome shotgun (WGS) entry which is preliminary data.</text>
</comment>
<feature type="non-terminal residue" evidence="1">
    <location>
        <position position="1"/>
    </location>
</feature>
<keyword evidence="2" id="KW-1185">Reference proteome</keyword>
<gene>
    <name evidence="1" type="ORF">RPERSI_LOCUS26612</name>
</gene>
<organism evidence="1 2">
    <name type="scientific">Racocetra persica</name>
    <dbReference type="NCBI Taxonomy" id="160502"/>
    <lineage>
        <taxon>Eukaryota</taxon>
        <taxon>Fungi</taxon>
        <taxon>Fungi incertae sedis</taxon>
        <taxon>Mucoromycota</taxon>
        <taxon>Glomeromycotina</taxon>
        <taxon>Glomeromycetes</taxon>
        <taxon>Diversisporales</taxon>
        <taxon>Gigasporaceae</taxon>
        <taxon>Racocetra</taxon>
    </lineage>
</organism>
<evidence type="ECO:0000313" key="2">
    <source>
        <dbReference type="Proteomes" id="UP000789920"/>
    </source>
</evidence>
<reference evidence="1" key="1">
    <citation type="submission" date="2021-06" db="EMBL/GenBank/DDBJ databases">
        <authorList>
            <person name="Kallberg Y."/>
            <person name="Tangrot J."/>
            <person name="Rosling A."/>
        </authorList>
    </citation>
    <scope>NUCLEOTIDE SEQUENCE</scope>
    <source>
        <strain evidence="1">MA461A</strain>
    </source>
</reference>